<protein>
    <recommendedName>
        <fullName evidence="6">Peptidase S1 domain-containing protein</fullName>
    </recommendedName>
</protein>
<dbReference type="OrthoDB" id="93664at2759"/>
<keyword evidence="2" id="KW-0964">Secreted</keyword>
<dbReference type="Pfam" id="PF00089">
    <property type="entry name" value="Trypsin"/>
    <property type="match status" value="1"/>
</dbReference>
<keyword evidence="4" id="KW-0378">Hydrolase</keyword>
<dbReference type="AlphaFoldDB" id="A0A0K2TX41"/>
<keyword evidence="3" id="KW-0645">Protease</keyword>
<evidence type="ECO:0000313" key="7">
    <source>
        <dbReference type="EMBL" id="CDW30584.1"/>
    </source>
</evidence>
<evidence type="ECO:0000256" key="2">
    <source>
        <dbReference type="ARBA" id="ARBA00022525"/>
    </source>
</evidence>
<dbReference type="InterPro" id="IPR009003">
    <property type="entry name" value="Peptidase_S1_PA"/>
</dbReference>
<evidence type="ECO:0000256" key="5">
    <source>
        <dbReference type="ARBA" id="ARBA00022825"/>
    </source>
</evidence>
<feature type="domain" description="Peptidase S1" evidence="6">
    <location>
        <begin position="1"/>
        <end position="48"/>
    </location>
</feature>
<dbReference type="GO" id="GO:0006508">
    <property type="term" value="P:proteolysis"/>
    <property type="evidence" value="ECO:0007669"/>
    <property type="project" value="UniProtKB-KW"/>
</dbReference>
<sequence length="56" mass="6035">GDSGGPLVCEGKYLTGIVSWGIGCATPGIPGAYTDVRKYRSWIDLHVEQLLKLDNN</sequence>
<organism evidence="7">
    <name type="scientific">Lepeophtheirus salmonis</name>
    <name type="common">Salmon louse</name>
    <name type="synonym">Caligus salmonis</name>
    <dbReference type="NCBI Taxonomy" id="72036"/>
    <lineage>
        <taxon>Eukaryota</taxon>
        <taxon>Metazoa</taxon>
        <taxon>Ecdysozoa</taxon>
        <taxon>Arthropoda</taxon>
        <taxon>Crustacea</taxon>
        <taxon>Multicrustacea</taxon>
        <taxon>Hexanauplia</taxon>
        <taxon>Copepoda</taxon>
        <taxon>Siphonostomatoida</taxon>
        <taxon>Caligidae</taxon>
        <taxon>Lepeophtheirus</taxon>
    </lineage>
</organism>
<dbReference type="InterPro" id="IPR001254">
    <property type="entry name" value="Trypsin_dom"/>
</dbReference>
<evidence type="ECO:0000256" key="4">
    <source>
        <dbReference type="ARBA" id="ARBA00022801"/>
    </source>
</evidence>
<evidence type="ECO:0000256" key="1">
    <source>
        <dbReference type="ARBA" id="ARBA00004613"/>
    </source>
</evidence>
<accession>A0A0K2TX41</accession>
<dbReference type="EMBL" id="HACA01013223">
    <property type="protein sequence ID" value="CDW30584.1"/>
    <property type="molecule type" value="Transcribed_RNA"/>
</dbReference>
<dbReference type="PANTHER" id="PTHR24264">
    <property type="entry name" value="TRYPSIN-RELATED"/>
    <property type="match status" value="1"/>
</dbReference>
<dbReference type="InterPro" id="IPR043504">
    <property type="entry name" value="Peptidase_S1_PA_chymotrypsin"/>
</dbReference>
<dbReference type="InterPro" id="IPR050127">
    <property type="entry name" value="Serine_Proteases_S1"/>
</dbReference>
<dbReference type="GO" id="GO:0004252">
    <property type="term" value="F:serine-type endopeptidase activity"/>
    <property type="evidence" value="ECO:0007669"/>
    <property type="project" value="InterPro"/>
</dbReference>
<dbReference type="PANTHER" id="PTHR24264:SF65">
    <property type="entry name" value="SRCR DOMAIN-CONTAINING PROTEIN"/>
    <property type="match status" value="1"/>
</dbReference>
<dbReference type="PROSITE" id="PS50240">
    <property type="entry name" value="TRYPSIN_DOM"/>
    <property type="match status" value="1"/>
</dbReference>
<reference evidence="7" key="1">
    <citation type="submission" date="2014-05" db="EMBL/GenBank/DDBJ databases">
        <authorList>
            <person name="Chronopoulou M."/>
        </authorList>
    </citation>
    <scope>NUCLEOTIDE SEQUENCE</scope>
    <source>
        <tissue evidence="7">Whole organism</tissue>
    </source>
</reference>
<dbReference type="Gene3D" id="2.40.10.10">
    <property type="entry name" value="Trypsin-like serine proteases"/>
    <property type="match status" value="1"/>
</dbReference>
<evidence type="ECO:0000256" key="3">
    <source>
        <dbReference type="ARBA" id="ARBA00022670"/>
    </source>
</evidence>
<proteinExistence type="predicted"/>
<dbReference type="SUPFAM" id="SSF50494">
    <property type="entry name" value="Trypsin-like serine proteases"/>
    <property type="match status" value="1"/>
</dbReference>
<feature type="non-terminal residue" evidence="7">
    <location>
        <position position="1"/>
    </location>
</feature>
<evidence type="ECO:0000259" key="6">
    <source>
        <dbReference type="PROSITE" id="PS50240"/>
    </source>
</evidence>
<comment type="subcellular location">
    <subcellularLocation>
        <location evidence="1">Secreted</location>
    </subcellularLocation>
</comment>
<name>A0A0K2TX41_LEPSM</name>
<keyword evidence="5" id="KW-0720">Serine protease</keyword>
<dbReference type="GO" id="GO:0005615">
    <property type="term" value="C:extracellular space"/>
    <property type="evidence" value="ECO:0007669"/>
    <property type="project" value="TreeGrafter"/>
</dbReference>